<gene>
    <name evidence="1" type="ORF">QVZ41_13895</name>
</gene>
<evidence type="ECO:0000313" key="2">
    <source>
        <dbReference type="Proteomes" id="UP001168642"/>
    </source>
</evidence>
<protein>
    <submittedName>
        <fullName evidence="1">Uncharacterized protein</fullName>
    </submittedName>
</protein>
<accession>A0ABT8VVE2</accession>
<dbReference type="Proteomes" id="UP001168642">
    <property type="component" value="Unassembled WGS sequence"/>
</dbReference>
<proteinExistence type="predicted"/>
<comment type="caution">
    <text evidence="1">The sequence shown here is derived from an EMBL/GenBank/DDBJ whole genome shotgun (WGS) entry which is preliminary data.</text>
</comment>
<dbReference type="EMBL" id="JAUMIT010000011">
    <property type="protein sequence ID" value="MDO3695939.1"/>
    <property type="molecule type" value="Genomic_DNA"/>
</dbReference>
<reference evidence="1" key="1">
    <citation type="submission" date="2023-07" db="EMBL/GenBank/DDBJ databases">
        <title>Wenyingzhuangia sp. chi5 genome sequencing and assembly.</title>
        <authorList>
            <person name="Park S."/>
        </authorList>
    </citation>
    <scope>NUCLEOTIDE SEQUENCE</scope>
    <source>
        <strain evidence="1">Chi5</strain>
    </source>
</reference>
<evidence type="ECO:0000313" key="1">
    <source>
        <dbReference type="EMBL" id="MDO3695939.1"/>
    </source>
</evidence>
<organism evidence="1 2">
    <name type="scientific">Wenyingzhuangia gilva</name>
    <dbReference type="NCBI Taxonomy" id="3057677"/>
    <lineage>
        <taxon>Bacteria</taxon>
        <taxon>Pseudomonadati</taxon>
        <taxon>Bacteroidota</taxon>
        <taxon>Flavobacteriia</taxon>
        <taxon>Flavobacteriales</taxon>
        <taxon>Flavobacteriaceae</taxon>
        <taxon>Wenyingzhuangia</taxon>
    </lineage>
</organism>
<dbReference type="RefSeq" id="WP_302885245.1">
    <property type="nucleotide sequence ID" value="NZ_JAUMIT010000011.1"/>
</dbReference>
<name>A0ABT8VVE2_9FLAO</name>
<keyword evidence="2" id="KW-1185">Reference proteome</keyword>
<sequence length="206" mass="24790">MALIKNDRKMTPKQVERIQNKIKKIKHELAADKKHWGGFYHDGRGLRYLPPELYLKLNDYSGALRYFNWFDKNFPEDSGFPIFLFEWTITLFKKKKIKLAEKKALETFYSNTYLIDMFLGNELLHFDKSESSNWEYSSLVENLKYSKNQEEFNDFTKWLKNFTTTETFYDFANKFIKIETELKNEPVGKKRSNLVNEKYKLLENLK</sequence>